<feature type="transmembrane region" description="Helical" evidence="6">
    <location>
        <begin position="126"/>
        <end position="146"/>
    </location>
</feature>
<dbReference type="InterPro" id="IPR051542">
    <property type="entry name" value="Hydrogenase_cytochrome"/>
</dbReference>
<dbReference type="AlphaFoldDB" id="A0A2X2CFR9"/>
<dbReference type="GO" id="GO:0008863">
    <property type="term" value="F:formate dehydrogenase (NAD+) activity"/>
    <property type="evidence" value="ECO:0007669"/>
    <property type="project" value="UniProtKB-EC"/>
</dbReference>
<accession>A0A2X2CFR9</accession>
<dbReference type="GO" id="GO:0020037">
    <property type="term" value="F:heme binding"/>
    <property type="evidence" value="ECO:0007669"/>
    <property type="project" value="TreeGrafter"/>
</dbReference>
<keyword evidence="2" id="KW-1003">Cell membrane</keyword>
<name>A0A2X2CFR9_PSELU</name>
<evidence type="ECO:0000256" key="2">
    <source>
        <dbReference type="ARBA" id="ARBA00022475"/>
    </source>
</evidence>
<evidence type="ECO:0000256" key="1">
    <source>
        <dbReference type="ARBA" id="ARBA00004651"/>
    </source>
</evidence>
<keyword evidence="11" id="KW-1185">Reference proteome</keyword>
<evidence type="ECO:0000256" key="5">
    <source>
        <dbReference type="ARBA" id="ARBA00023136"/>
    </source>
</evidence>
<dbReference type="Proteomes" id="UP000250443">
    <property type="component" value="Unassembled WGS sequence"/>
</dbReference>
<dbReference type="RefSeq" id="WP_010798275.1">
    <property type="nucleotide sequence ID" value="NZ_CP069262.1"/>
</dbReference>
<dbReference type="EMBL" id="JADMCD010000003">
    <property type="protein sequence ID" value="MBF8640827.1"/>
    <property type="molecule type" value="Genomic_DNA"/>
</dbReference>
<dbReference type="Pfam" id="PF01292">
    <property type="entry name" value="Ni_hydr_CYTB"/>
    <property type="match status" value="1"/>
</dbReference>
<dbReference type="InterPro" id="IPR011577">
    <property type="entry name" value="Cyt_b561_bac/Ni-Hgenase"/>
</dbReference>
<dbReference type="GO" id="GO:0022904">
    <property type="term" value="P:respiratory electron transport chain"/>
    <property type="evidence" value="ECO:0007669"/>
    <property type="project" value="InterPro"/>
</dbReference>
<dbReference type="Gene3D" id="1.20.950.20">
    <property type="entry name" value="Transmembrane di-heme cytochromes, Chain C"/>
    <property type="match status" value="1"/>
</dbReference>
<protein>
    <submittedName>
        <fullName evidence="8">Cytochrome b/b6 domain-containing protein</fullName>
    </submittedName>
    <submittedName>
        <fullName evidence="9">HupC/HyaC/HydC family protein</fullName>
        <ecNumber evidence="9">1.17.1.9</ecNumber>
    </submittedName>
</protein>
<keyword evidence="9" id="KW-0560">Oxidoreductase</keyword>
<feature type="transmembrane region" description="Helical" evidence="6">
    <location>
        <begin position="21"/>
        <end position="41"/>
    </location>
</feature>
<dbReference type="InterPro" id="IPR016174">
    <property type="entry name" value="Di-haem_cyt_TM"/>
</dbReference>
<organism evidence="9 10">
    <name type="scientific">Pseudomonas luteola</name>
    <dbReference type="NCBI Taxonomy" id="47886"/>
    <lineage>
        <taxon>Bacteria</taxon>
        <taxon>Pseudomonadati</taxon>
        <taxon>Pseudomonadota</taxon>
        <taxon>Gammaproteobacteria</taxon>
        <taxon>Pseudomonadales</taxon>
        <taxon>Pseudomonadaceae</taxon>
        <taxon>Pseudomonas</taxon>
    </lineage>
</organism>
<keyword evidence="4 6" id="KW-1133">Transmembrane helix</keyword>
<dbReference type="GO" id="GO:0005886">
    <property type="term" value="C:plasma membrane"/>
    <property type="evidence" value="ECO:0007669"/>
    <property type="project" value="UniProtKB-SubCell"/>
</dbReference>
<evidence type="ECO:0000259" key="7">
    <source>
        <dbReference type="Pfam" id="PF01292"/>
    </source>
</evidence>
<reference evidence="9 10" key="1">
    <citation type="submission" date="2018-06" db="EMBL/GenBank/DDBJ databases">
        <authorList>
            <consortium name="Pathogen Informatics"/>
            <person name="Doyle S."/>
        </authorList>
    </citation>
    <scope>NUCLEOTIDE SEQUENCE [LARGE SCALE GENOMIC DNA]</scope>
    <source>
        <strain evidence="9 10">NCTC11842</strain>
    </source>
</reference>
<dbReference type="Proteomes" id="UP000626180">
    <property type="component" value="Unassembled WGS sequence"/>
</dbReference>
<dbReference type="GO" id="GO:0009055">
    <property type="term" value="F:electron transfer activity"/>
    <property type="evidence" value="ECO:0007669"/>
    <property type="project" value="InterPro"/>
</dbReference>
<comment type="subcellular location">
    <subcellularLocation>
        <location evidence="1">Cell membrane</location>
        <topology evidence="1">Multi-pass membrane protein</topology>
    </subcellularLocation>
</comment>
<dbReference type="EMBL" id="UAUF01000011">
    <property type="protein sequence ID" value="SPZ06214.1"/>
    <property type="molecule type" value="Genomic_DNA"/>
</dbReference>
<feature type="domain" description="Cytochrome b561 bacterial/Ni-hydrogenase" evidence="7">
    <location>
        <begin position="12"/>
        <end position="199"/>
    </location>
</feature>
<keyword evidence="3 6" id="KW-0812">Transmembrane</keyword>
<evidence type="ECO:0000313" key="8">
    <source>
        <dbReference type="EMBL" id="MBF8640827.1"/>
    </source>
</evidence>
<evidence type="ECO:0000256" key="6">
    <source>
        <dbReference type="SAM" id="Phobius"/>
    </source>
</evidence>
<evidence type="ECO:0000313" key="10">
    <source>
        <dbReference type="Proteomes" id="UP000250443"/>
    </source>
</evidence>
<dbReference type="PANTHER" id="PTHR30485:SF1">
    <property type="entry name" value="CYTOCHROME YDHU-RELATED"/>
    <property type="match status" value="1"/>
</dbReference>
<dbReference type="PANTHER" id="PTHR30485">
    <property type="entry name" value="NI/FE-HYDROGENASE 1 B-TYPE CYTOCHROME SUBUNIT"/>
    <property type="match status" value="1"/>
</dbReference>
<sequence>MTHPTTTRRLVHAWPVRLTHWINALAMPCMFLSGWGIYNASPLFGFAFPTWATLGGWLGGSIAWHFAVMWVLVINGALYVLYSLASRHFRRDLLPIGARAFRQDLMDALRFRLAHRLGTYNAVQRLMYWFVLAMGALVVLSGLAIWKPVQLQALATLFGGFDRARYVHFLAMAGIGGFVIIHLALVMLVPRTFLPMITGRVKETHHE</sequence>
<feature type="transmembrane region" description="Helical" evidence="6">
    <location>
        <begin position="166"/>
        <end position="189"/>
    </location>
</feature>
<feature type="transmembrane region" description="Helical" evidence="6">
    <location>
        <begin position="61"/>
        <end position="82"/>
    </location>
</feature>
<evidence type="ECO:0000256" key="4">
    <source>
        <dbReference type="ARBA" id="ARBA00022989"/>
    </source>
</evidence>
<evidence type="ECO:0000313" key="11">
    <source>
        <dbReference type="Proteomes" id="UP000626180"/>
    </source>
</evidence>
<gene>
    <name evidence="8" type="ORF">IRZ65_09040</name>
    <name evidence="9" type="ORF">NCTC11842_02115</name>
</gene>
<evidence type="ECO:0000313" key="9">
    <source>
        <dbReference type="EMBL" id="SPZ06214.1"/>
    </source>
</evidence>
<evidence type="ECO:0000256" key="3">
    <source>
        <dbReference type="ARBA" id="ARBA00022692"/>
    </source>
</evidence>
<keyword evidence="5 6" id="KW-0472">Membrane</keyword>
<reference evidence="8 11" key="2">
    <citation type="submission" date="2020-10" db="EMBL/GenBank/DDBJ databases">
        <title>Genome sequences of Pseudomonas isolates.</title>
        <authorList>
            <person name="Wessels L."/>
            <person name="Reich F."/>
            <person name="Hammerl J."/>
        </authorList>
    </citation>
    <scope>NUCLEOTIDE SEQUENCE [LARGE SCALE GENOMIC DNA]</scope>
    <source>
        <strain evidence="8 11">20-MO00624-0</strain>
    </source>
</reference>
<dbReference type="SUPFAM" id="SSF81342">
    <property type="entry name" value="Transmembrane di-heme cytochromes"/>
    <property type="match status" value="1"/>
</dbReference>
<dbReference type="EC" id="1.17.1.9" evidence="9"/>
<proteinExistence type="predicted"/>